<dbReference type="InterPro" id="IPR015199">
    <property type="entry name" value="DNA_pol_III_delta_C"/>
</dbReference>
<evidence type="ECO:0000256" key="1">
    <source>
        <dbReference type="ARBA" id="ARBA00012417"/>
    </source>
</evidence>
<organism evidence="9 10">
    <name type="scientific">Propioniciclava soli</name>
    <dbReference type="NCBI Taxonomy" id="2775081"/>
    <lineage>
        <taxon>Bacteria</taxon>
        <taxon>Bacillati</taxon>
        <taxon>Actinomycetota</taxon>
        <taxon>Actinomycetes</taxon>
        <taxon>Propionibacteriales</taxon>
        <taxon>Propionibacteriaceae</taxon>
        <taxon>Propioniciclava</taxon>
    </lineage>
</organism>
<feature type="domain" description="DNA polymerase III delta subunit C-terminal" evidence="8">
    <location>
        <begin position="313"/>
        <end position="390"/>
    </location>
</feature>
<evidence type="ECO:0000313" key="10">
    <source>
        <dbReference type="Proteomes" id="UP001434337"/>
    </source>
</evidence>
<dbReference type="Pfam" id="PF09115">
    <property type="entry name" value="DNApol3-delta_C"/>
    <property type="match status" value="1"/>
</dbReference>
<evidence type="ECO:0000256" key="2">
    <source>
        <dbReference type="ARBA" id="ARBA00014363"/>
    </source>
</evidence>
<evidence type="ECO:0000313" key="9">
    <source>
        <dbReference type="EMBL" id="WZW99043.1"/>
    </source>
</evidence>
<protein>
    <recommendedName>
        <fullName evidence="2">DNA polymerase III subunit delta'</fullName>
        <ecNumber evidence="1">2.7.7.7</ecNumber>
    </recommendedName>
</protein>
<dbReference type="NCBIfam" id="NF005926">
    <property type="entry name" value="PRK07940.1"/>
    <property type="match status" value="1"/>
</dbReference>
<evidence type="ECO:0000256" key="5">
    <source>
        <dbReference type="ARBA" id="ARBA00022705"/>
    </source>
</evidence>
<proteinExistence type="predicted"/>
<accession>A0ABZ3C948</accession>
<dbReference type="InterPro" id="IPR027417">
    <property type="entry name" value="P-loop_NTPase"/>
</dbReference>
<evidence type="ECO:0000256" key="3">
    <source>
        <dbReference type="ARBA" id="ARBA00022679"/>
    </source>
</evidence>
<sequence>MSTSTVTPTATPPVGEGVWAELVGQERAVETLRRAVAGERHAMTHAWLVTGPPGSGRSNAAKAFAAALQCERGGCGECRACRTALSGAHPDVTLVRTEQLSIGVDDVRELVRRAAMSPTLGRAQVIVVEDADRVTERGADALLKAVEEPAARTVWVLCAPTPDDVVVTIRSRCRRVELATPSDEAVAELLTRRDGIPYEMAAHAARVAQGHIGRARVLARNEDARRRRAEVLRIPAALTTLGECLQAAANVVDAASEEAGQATQDVDAREKAELSEALGVGTRGTRPRNAAAALKDLEEQQKARTKRLQRDALDRVLTEFTSYYRDVLALQTGGTARLINADLLTDLQALAGRSTPVQTIGRLDAILACREALETNVAPQLALESLMISLHAP</sequence>
<keyword evidence="6" id="KW-0239">DNA-directed DNA polymerase</keyword>
<dbReference type="InterPro" id="IPR050238">
    <property type="entry name" value="DNA_Rep/Repair_Clamp_Loader"/>
</dbReference>
<dbReference type="Gene3D" id="3.40.50.300">
    <property type="entry name" value="P-loop containing nucleotide triphosphate hydrolases"/>
    <property type="match status" value="1"/>
</dbReference>
<name>A0ABZ3C948_9ACTN</name>
<dbReference type="Proteomes" id="UP001434337">
    <property type="component" value="Chromosome"/>
</dbReference>
<keyword evidence="3 9" id="KW-0808">Transferase</keyword>
<dbReference type="SUPFAM" id="SSF52540">
    <property type="entry name" value="P-loop containing nucleoside triphosphate hydrolases"/>
    <property type="match status" value="1"/>
</dbReference>
<reference evidence="9 10" key="1">
    <citation type="journal article" date="2023" name="Environ Microbiome">
        <title>A coral-associated actinobacterium mitigates coral bleaching under heat stress.</title>
        <authorList>
            <person name="Li J."/>
            <person name="Zou Y."/>
            <person name="Li Q."/>
            <person name="Zhang J."/>
            <person name="Bourne D.G."/>
            <person name="Lyu Y."/>
            <person name="Liu C."/>
            <person name="Zhang S."/>
        </authorList>
    </citation>
    <scope>NUCLEOTIDE SEQUENCE [LARGE SCALE GENOMIC DNA]</scope>
    <source>
        <strain evidence="9 10">SCSIO 13291</strain>
    </source>
</reference>
<dbReference type="PANTHER" id="PTHR11669">
    <property type="entry name" value="REPLICATION FACTOR C / DNA POLYMERASE III GAMMA-TAU SUBUNIT"/>
    <property type="match status" value="1"/>
</dbReference>
<dbReference type="PANTHER" id="PTHR11669:SF8">
    <property type="entry name" value="DNA POLYMERASE III SUBUNIT DELTA"/>
    <property type="match status" value="1"/>
</dbReference>
<dbReference type="NCBIfam" id="TIGR00678">
    <property type="entry name" value="holB"/>
    <property type="match status" value="1"/>
</dbReference>
<dbReference type="GO" id="GO:0003887">
    <property type="term" value="F:DNA-directed DNA polymerase activity"/>
    <property type="evidence" value="ECO:0007669"/>
    <property type="project" value="UniProtKB-EC"/>
</dbReference>
<keyword evidence="5" id="KW-0235">DNA replication</keyword>
<dbReference type="EMBL" id="CP115965">
    <property type="protein sequence ID" value="WZW99043.1"/>
    <property type="molecule type" value="Genomic_DNA"/>
</dbReference>
<evidence type="ECO:0000259" key="8">
    <source>
        <dbReference type="Pfam" id="PF09115"/>
    </source>
</evidence>
<evidence type="ECO:0000256" key="4">
    <source>
        <dbReference type="ARBA" id="ARBA00022695"/>
    </source>
</evidence>
<dbReference type="InterPro" id="IPR004622">
    <property type="entry name" value="DNA_pol_HolB"/>
</dbReference>
<keyword evidence="4 9" id="KW-0548">Nucleotidyltransferase</keyword>
<dbReference type="RefSeq" id="WP_232549117.1">
    <property type="nucleotide sequence ID" value="NZ_CP115965.1"/>
</dbReference>
<evidence type="ECO:0000256" key="6">
    <source>
        <dbReference type="ARBA" id="ARBA00022932"/>
    </source>
</evidence>
<evidence type="ECO:0000256" key="7">
    <source>
        <dbReference type="ARBA" id="ARBA00049244"/>
    </source>
</evidence>
<comment type="catalytic activity">
    <reaction evidence="7">
        <text>DNA(n) + a 2'-deoxyribonucleoside 5'-triphosphate = DNA(n+1) + diphosphate</text>
        <dbReference type="Rhea" id="RHEA:22508"/>
        <dbReference type="Rhea" id="RHEA-COMP:17339"/>
        <dbReference type="Rhea" id="RHEA-COMP:17340"/>
        <dbReference type="ChEBI" id="CHEBI:33019"/>
        <dbReference type="ChEBI" id="CHEBI:61560"/>
        <dbReference type="ChEBI" id="CHEBI:173112"/>
        <dbReference type="EC" id="2.7.7.7"/>
    </reaction>
</comment>
<keyword evidence="10" id="KW-1185">Reference proteome</keyword>
<gene>
    <name evidence="9" type="ORF">PCC79_02190</name>
</gene>
<dbReference type="Pfam" id="PF13177">
    <property type="entry name" value="DNA_pol3_delta2"/>
    <property type="match status" value="1"/>
</dbReference>
<dbReference type="EC" id="2.7.7.7" evidence="1"/>